<feature type="transmembrane region" description="Helical" evidence="7">
    <location>
        <begin position="402"/>
        <end position="425"/>
    </location>
</feature>
<organism evidence="9 10">
    <name type="scientific">Bipolaricaulis sibiricus</name>
    <dbReference type="NCBI Taxonomy" id="2501609"/>
    <lineage>
        <taxon>Bacteria</taxon>
        <taxon>Candidatus Bipolaricaulota</taxon>
        <taxon>Candidatus Bipolaricaulia</taxon>
        <taxon>Candidatus Bipolaricaulales</taxon>
        <taxon>Candidatus Bipolaricaulaceae</taxon>
        <taxon>Candidatus Bipolaricaulis</taxon>
    </lineage>
</organism>
<feature type="transmembrane region" description="Helical" evidence="7">
    <location>
        <begin position="320"/>
        <end position="342"/>
    </location>
</feature>
<evidence type="ECO:0000256" key="7">
    <source>
        <dbReference type="SAM" id="Phobius"/>
    </source>
</evidence>
<name>A0A410FTH5_BIPS1</name>
<keyword evidence="2" id="KW-0813">Transport</keyword>
<evidence type="ECO:0000256" key="3">
    <source>
        <dbReference type="ARBA" id="ARBA00022692"/>
    </source>
</evidence>
<feature type="transmembrane region" description="Helical" evidence="7">
    <location>
        <begin position="256"/>
        <end position="277"/>
    </location>
</feature>
<keyword evidence="3 7" id="KW-0812">Transmembrane</keyword>
<comment type="subcellular location">
    <subcellularLocation>
        <location evidence="1">Membrane</location>
        <topology evidence="1">Multi-pass membrane protein</topology>
    </subcellularLocation>
</comment>
<evidence type="ECO:0000256" key="6">
    <source>
        <dbReference type="ARBA" id="ARBA00023136"/>
    </source>
</evidence>
<keyword evidence="5 7" id="KW-1133">Transmembrane helix</keyword>
<feature type="transmembrane region" description="Helical" evidence="7">
    <location>
        <begin position="176"/>
        <end position="199"/>
    </location>
</feature>
<evidence type="ECO:0000256" key="2">
    <source>
        <dbReference type="ARBA" id="ARBA00022448"/>
    </source>
</evidence>
<feature type="transmembrane region" description="Helical" evidence="7">
    <location>
        <begin position="55"/>
        <end position="74"/>
    </location>
</feature>
<dbReference type="GO" id="GO:0005886">
    <property type="term" value="C:plasma membrane"/>
    <property type="evidence" value="ECO:0007669"/>
    <property type="project" value="TreeGrafter"/>
</dbReference>
<dbReference type="PANTHER" id="PTHR43652:SF2">
    <property type="entry name" value="BASIC AMINO ACID ANTIPORTER YFCC-RELATED"/>
    <property type="match status" value="1"/>
</dbReference>
<protein>
    <recommendedName>
        <fullName evidence="8">Citrate transporter-like domain-containing protein</fullName>
    </recommendedName>
</protein>
<feature type="domain" description="Citrate transporter-like" evidence="8">
    <location>
        <begin position="16"/>
        <end position="374"/>
    </location>
</feature>
<dbReference type="PANTHER" id="PTHR43652">
    <property type="entry name" value="BASIC AMINO ACID ANTIPORTER YFCC-RELATED"/>
    <property type="match status" value="1"/>
</dbReference>
<evidence type="ECO:0000256" key="4">
    <source>
        <dbReference type="ARBA" id="ARBA00022737"/>
    </source>
</evidence>
<evidence type="ECO:0000259" key="8">
    <source>
        <dbReference type="Pfam" id="PF03600"/>
    </source>
</evidence>
<dbReference type="InterPro" id="IPR004680">
    <property type="entry name" value="Cit_transptr-like_dom"/>
</dbReference>
<accession>A0A410FTH5</accession>
<dbReference type="InterPro" id="IPR051679">
    <property type="entry name" value="DASS-Related_Transporters"/>
</dbReference>
<feature type="transmembrane region" description="Helical" evidence="7">
    <location>
        <begin position="137"/>
        <end position="156"/>
    </location>
</feature>
<proteinExistence type="predicted"/>
<dbReference type="AlphaFoldDB" id="A0A410FTH5"/>
<evidence type="ECO:0000313" key="9">
    <source>
        <dbReference type="EMBL" id="QAA76292.1"/>
    </source>
</evidence>
<dbReference type="GO" id="GO:0055085">
    <property type="term" value="P:transmembrane transport"/>
    <property type="evidence" value="ECO:0007669"/>
    <property type="project" value="InterPro"/>
</dbReference>
<evidence type="ECO:0000256" key="5">
    <source>
        <dbReference type="ARBA" id="ARBA00022989"/>
    </source>
</evidence>
<dbReference type="EMBL" id="CP034928">
    <property type="protein sequence ID" value="QAA76292.1"/>
    <property type="molecule type" value="Genomic_DNA"/>
</dbReference>
<dbReference type="Proteomes" id="UP000287233">
    <property type="component" value="Chromosome"/>
</dbReference>
<reference evidence="10" key="1">
    <citation type="submission" date="2018-12" db="EMBL/GenBank/DDBJ databases">
        <title>Complete genome sequence of an uncultured bacterium of the candidate phylum Bipolaricaulota.</title>
        <authorList>
            <person name="Kadnikov V.V."/>
            <person name="Mardanov A.V."/>
            <person name="Beletsky A.V."/>
            <person name="Frank Y.A."/>
            <person name="Karnachuk O.V."/>
            <person name="Ravin N.V."/>
        </authorList>
    </citation>
    <scope>NUCLEOTIDE SEQUENCE [LARGE SCALE GENOMIC DNA]</scope>
</reference>
<dbReference type="Pfam" id="PF03600">
    <property type="entry name" value="CitMHS"/>
    <property type="match status" value="1"/>
</dbReference>
<keyword evidence="4" id="KW-0677">Repeat</keyword>
<feature type="transmembrane region" description="Helical" evidence="7">
    <location>
        <begin position="94"/>
        <end position="125"/>
    </location>
</feature>
<dbReference type="KEGG" id="bih:BIP78_0526"/>
<evidence type="ECO:0000313" key="10">
    <source>
        <dbReference type="Proteomes" id="UP000287233"/>
    </source>
</evidence>
<feature type="transmembrane region" description="Helical" evidence="7">
    <location>
        <begin position="29"/>
        <end position="48"/>
    </location>
</feature>
<sequence>MTPALTSLVVLGIALLLYITEWIPLGVTAVGACVAMALLGVVEFPVAFSGFASDVVFLVGGMVVVGAALAESGASQLLGEALLKRAGASERGLLVVAALVAAGLSAFLNNTSVTAMFIPVIMGMAASSQGRIRPSNLLMTIAFAASAGGMLTLVGSTPPLIVQGVLERAGLRPFGFFEFAWVGGPVVLLLVAYSLLFGYPMTQRLVARRPAGMVAAWVAETGESSPPRNRRKIAVTSGVMVLCVGLFAFGSHVVPVGLTAMLGAVLVIATGCISDVAAYRRMDWNTVFVLAGSMGIAAALDKSGGGKLLADLVLRSLGPAVSPFTVLAAVSGLGLVLTQITSNTAVTAMLAPIALFLSQQMGVSPYPMMMALAATCAAGFATPVATPPNTLVLTAGYRFTDYVLVGGLLTLLAYGLVLLVVPLVWPF</sequence>
<keyword evidence="6 7" id="KW-0472">Membrane</keyword>
<evidence type="ECO:0000256" key="1">
    <source>
        <dbReference type="ARBA" id="ARBA00004141"/>
    </source>
</evidence>
<dbReference type="CDD" id="cd01115">
    <property type="entry name" value="SLC13_permease"/>
    <property type="match status" value="1"/>
</dbReference>
<feature type="transmembrane region" description="Helical" evidence="7">
    <location>
        <begin position="233"/>
        <end position="250"/>
    </location>
</feature>
<feature type="transmembrane region" description="Helical" evidence="7">
    <location>
        <begin position="284"/>
        <end position="300"/>
    </location>
</feature>
<gene>
    <name evidence="9" type="ORF">BIP78_0526</name>
</gene>